<accession>A0AC58RP45</accession>
<proteinExistence type="predicted"/>
<organism evidence="1 2">
    <name type="scientific">Nicotiana tabacum</name>
    <name type="common">Common tobacco</name>
    <dbReference type="NCBI Taxonomy" id="4097"/>
    <lineage>
        <taxon>Eukaryota</taxon>
        <taxon>Viridiplantae</taxon>
        <taxon>Streptophyta</taxon>
        <taxon>Embryophyta</taxon>
        <taxon>Tracheophyta</taxon>
        <taxon>Spermatophyta</taxon>
        <taxon>Magnoliopsida</taxon>
        <taxon>eudicotyledons</taxon>
        <taxon>Gunneridae</taxon>
        <taxon>Pentapetalae</taxon>
        <taxon>asterids</taxon>
        <taxon>lamiids</taxon>
        <taxon>Solanales</taxon>
        <taxon>Solanaceae</taxon>
        <taxon>Nicotianoideae</taxon>
        <taxon>Nicotianeae</taxon>
        <taxon>Nicotiana</taxon>
    </lineage>
</organism>
<gene>
    <name evidence="2" type="primary">LOC142162099</name>
</gene>
<evidence type="ECO:0000313" key="1">
    <source>
        <dbReference type="Proteomes" id="UP000790787"/>
    </source>
</evidence>
<protein>
    <submittedName>
        <fullName evidence="2">Uncharacterized protein LOC142162099</fullName>
    </submittedName>
</protein>
<evidence type="ECO:0000313" key="2">
    <source>
        <dbReference type="RefSeq" id="XP_075074510.1"/>
    </source>
</evidence>
<reference evidence="2" key="2">
    <citation type="submission" date="2025-08" db="UniProtKB">
        <authorList>
            <consortium name="RefSeq"/>
        </authorList>
    </citation>
    <scope>IDENTIFICATION</scope>
    <source>
        <tissue evidence="2">Leaf</tissue>
    </source>
</reference>
<dbReference type="Proteomes" id="UP000790787">
    <property type="component" value="Chromosome 7"/>
</dbReference>
<sequence>MTGSTSSSAYTPDPTSPLFLISSNVPSVSLVPVPFPGSGFGGWKRSMIMSLSARNKITFIDGSCPKPAATSPDYKQWNRCNNMVISWLTSSLSLDIAESVQYSETTERIICSSHANSCNCAAKEGLQKEKEEDKVHQFLMGLNEVYVGVRNEKQRQVNPPSQFTPEATSFNVNFLNKTTQPQLNMQFQGQQRQFTQRVNFDNQSRTSNLFCKYCKKPEHLIDKCYKLHGFPTNFKFTKGRKAAANMVTDSEFSASECTSSNQTSIVPVAENAYVGTSLKKPLDLGKLDSGLYKFVWEKPSQPQVTMSNACSSLSSSSVSNHLPCIVNTVSPSCNKAAMNKMDIVWHNRLAHVPFIKMKSISEISSNISSTQSFPCSICPMARQTRLPFLDSSIHSSKPFQLIHGDTWGPYHTSTYLGSKYFLTIVDDFSRCTWTHLMRSKSNAFPLLKAFVLMVQTKFHVTIQSIRSDNALELGNSNAAVSFFSENGIIHQTSCPHTPQQNDVVERKHRTLLEASRALLFQSKRDKLKPRAIPCVFLGYPFAKKDFSLPVVSKSPLSTTSSPVPMPPDATTSSSPLSAALIPAWQDAMRKEFEAIKANNTWDIIDLPRGSPGHLVILAVYVDDIILTDSEFKIKDLGSLYYFLGIEVNALPDGVVLNQRKFTFDLLKEYDCMHVYYVVSPLDLNQKLKADTPRIPHMIAALHLLRYLKGTPNLGLFYSNSTDFSIKAYSDSDWAACPDTRKSVYADYRVVSKTVAELVWLSRLLHDLTIDVSFPISIFCDNMAAIHIAKNPVFHERTKHIEVDCHFIWSKLTEGFIQLSHVPTSEQLADVFTKPLTGVLYHSFLVKLKVVSPSNLTILLALQLALLQAQSLGDASKMRLAPLEENTKPSNPKSEKDNKRKRVSKPKDSQDKKALARMLWKRIAKTGADPAHDSPDDEESVLDIVKFRAKLSQCEVELKKVSGEETALRLLYIQKEEELKDLRTALAKAQKSESDQDEQVTMILIEYNLFGPTLEAKTSIAQLQQKLDMIGQFQGEVDQVRADCHRWKKNMDQLAANKGAVTAQLTSTEA</sequence>
<dbReference type="RefSeq" id="XP_075074510.1">
    <property type="nucleotide sequence ID" value="XM_075218409.1"/>
</dbReference>
<reference evidence="1" key="1">
    <citation type="journal article" date="2014" name="Nat. Commun.">
        <title>The tobacco genome sequence and its comparison with those of tomato and potato.</title>
        <authorList>
            <person name="Sierro N."/>
            <person name="Battey J.N."/>
            <person name="Ouadi S."/>
            <person name="Bakaher N."/>
            <person name="Bovet L."/>
            <person name="Willig A."/>
            <person name="Goepfert S."/>
            <person name="Peitsch M.C."/>
            <person name="Ivanov N.V."/>
        </authorList>
    </citation>
    <scope>NUCLEOTIDE SEQUENCE [LARGE SCALE GENOMIC DNA]</scope>
</reference>
<keyword evidence="1" id="KW-1185">Reference proteome</keyword>
<name>A0AC58RP45_TOBAC</name>